<feature type="region of interest" description="Disordered" evidence="2">
    <location>
        <begin position="64"/>
        <end position="86"/>
    </location>
</feature>
<sequence length="991" mass="111106">MLVRSWIKIPNSYKFYKKIANKQIIALPIVCDCSKRQQYRSIQTTVFKNSEKNVNRNVINLSGGITRNNKERNQKSPHSSMSSEELLEKPHTDFGVEHYNELLQVYIANNNTPTASSFIQQMGNVQPNLVTCEFILQALGEGGDINQATEVIANMKAQGLPATEDVFNSLIICQGKSGDIQNIQEVLMMMKSLKFEYSVETCTAIARAYAFKNKNEMVLNEMTKARAKGLQFQETHIMKIVKTLASVGMYETIPKVLKFLPEEILKTPSISPYMQSVCTFLVFQNHPIAALEIYKCLPIPSFGPKDDQGLHGRSLVRDCVKASLPSSVISLIAQELMSSGRNPIAIQNACEAALQLGKVPLALDLFTRMKQMGMPLRPHYFWPILLHTSKTYGEKGIMNTLSTMVTMDVKPDYETIMLYSLPYVSFTSPQNLMKKFQDAGLSATTVLTPMMETLLNTGQVRAASEICELFQGKVDADMLLRPLVKGFLMSLDVKSTVHILEDVTAKATDKGKDWVGRFLCVFMQHKKVKGDLSDFMAIVQALKDTSLKISTWAADYCITRLPDNYDQETIDRFREALIAITDERLVDDNEMFVEQMPHPKNMNEESLRAHLSELEAKGMNTRGVLRKLLQQYCRENNLPAALEVVDKCRKEGVFLSAGMKAAIFDLHVKMGELDSAEIALADLNKSSPNFTLDEFKVIDFATLMVYRDRIDGAFELISEQSKRRRVIGGHSISMNCWRLLDAVAARGGAEQTRRMFQLLTSLRYCKPTNSNLGPLVRAHLVNGNLEAAVKEFVNLANKYGKTPLKHELLCKMLLAMGDGGSEEAFAVNEKTNGSLNKLVQTVLAADKKVHGPGDVQLSLIAALADVGYKKTLRKLLLDPAVKFHPDALLRRCERFADEKKVSALVTIAECVKDLRHLQLGDLYNMILDVYKREDNCNGALSLWNKMQDEDVTPSQRFVSNLCSMFSSNNRDIPPELATLLDKQSQKASTRS</sequence>
<dbReference type="Gene3D" id="1.25.40.10">
    <property type="entry name" value="Tetratricopeptide repeat domain"/>
    <property type="match status" value="2"/>
</dbReference>
<organism evidence="3 4">
    <name type="scientific">Iphiclides podalirius</name>
    <name type="common">scarce swallowtail</name>
    <dbReference type="NCBI Taxonomy" id="110791"/>
    <lineage>
        <taxon>Eukaryota</taxon>
        <taxon>Metazoa</taxon>
        <taxon>Ecdysozoa</taxon>
        <taxon>Arthropoda</taxon>
        <taxon>Hexapoda</taxon>
        <taxon>Insecta</taxon>
        <taxon>Pterygota</taxon>
        <taxon>Neoptera</taxon>
        <taxon>Endopterygota</taxon>
        <taxon>Lepidoptera</taxon>
        <taxon>Glossata</taxon>
        <taxon>Ditrysia</taxon>
        <taxon>Papilionoidea</taxon>
        <taxon>Papilionidae</taxon>
        <taxon>Papilioninae</taxon>
        <taxon>Iphiclides</taxon>
    </lineage>
</organism>
<feature type="non-terminal residue" evidence="3">
    <location>
        <position position="991"/>
    </location>
</feature>
<evidence type="ECO:0000313" key="3">
    <source>
        <dbReference type="EMBL" id="CAH2050772.1"/>
    </source>
</evidence>
<dbReference type="Pfam" id="PF13812">
    <property type="entry name" value="PPR_3"/>
    <property type="match status" value="1"/>
</dbReference>
<dbReference type="PROSITE" id="PS51375">
    <property type="entry name" value="PPR"/>
    <property type="match status" value="1"/>
</dbReference>
<evidence type="ECO:0000256" key="2">
    <source>
        <dbReference type="SAM" id="MobiDB-lite"/>
    </source>
</evidence>
<evidence type="ECO:0000313" key="4">
    <source>
        <dbReference type="Proteomes" id="UP000837857"/>
    </source>
</evidence>
<dbReference type="EMBL" id="OW152814">
    <property type="protein sequence ID" value="CAH2050772.1"/>
    <property type="molecule type" value="Genomic_DNA"/>
</dbReference>
<dbReference type="NCBIfam" id="TIGR00756">
    <property type="entry name" value="PPR"/>
    <property type="match status" value="1"/>
</dbReference>
<gene>
    <name evidence="3" type="ORF">IPOD504_LOCUS7665</name>
</gene>
<proteinExistence type="predicted"/>
<accession>A0ABN8IDK2</accession>
<dbReference type="PANTHER" id="PTHR46669">
    <property type="entry name" value="LEUCINE-RICH PPR MOTIF-CONTAINING PROTEIN, MITOCHONDRIAL"/>
    <property type="match status" value="1"/>
</dbReference>
<dbReference type="Proteomes" id="UP000837857">
    <property type="component" value="Chromosome 2"/>
</dbReference>
<evidence type="ECO:0008006" key="5">
    <source>
        <dbReference type="Google" id="ProtNLM"/>
    </source>
</evidence>
<dbReference type="InterPro" id="IPR002885">
    <property type="entry name" value="PPR_rpt"/>
</dbReference>
<dbReference type="InterPro" id="IPR011990">
    <property type="entry name" value="TPR-like_helical_dom_sf"/>
</dbReference>
<evidence type="ECO:0000256" key="1">
    <source>
        <dbReference type="PROSITE-ProRule" id="PRU00708"/>
    </source>
</evidence>
<name>A0ABN8IDK2_9NEOP</name>
<dbReference type="PANTHER" id="PTHR46669:SF2">
    <property type="entry name" value="EG:BACN32G11.3 PROTEIN"/>
    <property type="match status" value="1"/>
</dbReference>
<dbReference type="InterPro" id="IPR033490">
    <property type="entry name" value="LRP130"/>
</dbReference>
<keyword evidence="4" id="KW-1185">Reference proteome</keyword>
<protein>
    <recommendedName>
        <fullName evidence="5">Leucine-rich PPR motif-containing protein, mitochondrial</fullName>
    </recommendedName>
</protein>
<feature type="repeat" description="PPR" evidence="1">
    <location>
        <begin position="128"/>
        <end position="162"/>
    </location>
</feature>
<reference evidence="3" key="1">
    <citation type="submission" date="2022-03" db="EMBL/GenBank/DDBJ databases">
        <authorList>
            <person name="Martin H S."/>
        </authorList>
    </citation>
    <scope>NUCLEOTIDE SEQUENCE</scope>
</reference>
<dbReference type="Pfam" id="PF01535">
    <property type="entry name" value="PPR"/>
    <property type="match status" value="1"/>
</dbReference>